<feature type="compositionally biased region" description="Basic and acidic residues" evidence="1">
    <location>
        <begin position="111"/>
        <end position="124"/>
    </location>
</feature>
<proteinExistence type="predicted"/>
<evidence type="ECO:0000313" key="2">
    <source>
        <dbReference type="EMBL" id="CAG8479662.1"/>
    </source>
</evidence>
<feature type="compositionally biased region" description="Basic and acidic residues" evidence="1">
    <location>
        <begin position="30"/>
        <end position="47"/>
    </location>
</feature>
<sequence>VEVKPKREVELVNDILKNLVHIFERELDHSVSPVHRDSSNRRYDNNRDNYNNVVNQSLAVNNTVKDPGHNADDVSRNLVALHHLEVLPRNNITFLNDGKKRRRNKSQTVEGGRDVQRSDADASKKGKNKVKLFIKEKQIKIIEDQEVSGQAFLKGGECQGWTKEQTLSLSSMNTQKILKLCVRYGLREQVEVRAFNNFEVVGDRPSAFTSDQEVSKNNHSEDYITIYGILFLEQNSSPFWNSGKVHGTADSVVVRSPQLSYSQDMVKLVFELKKKVEDGHKHQAIAKLIASNMFSSLKPVVMLTDFLTFKFYWIAPSQYLRLSGRSSVSSSFARALLVPDRAINYMTPENLNKLPLDERRDVISQITIISEDGGDDIANLDEFIDEMGP</sequence>
<organism evidence="2 3">
    <name type="scientific">Acaulospora morrowiae</name>
    <dbReference type="NCBI Taxonomy" id="94023"/>
    <lineage>
        <taxon>Eukaryota</taxon>
        <taxon>Fungi</taxon>
        <taxon>Fungi incertae sedis</taxon>
        <taxon>Mucoromycota</taxon>
        <taxon>Glomeromycotina</taxon>
        <taxon>Glomeromycetes</taxon>
        <taxon>Diversisporales</taxon>
        <taxon>Acaulosporaceae</taxon>
        <taxon>Acaulospora</taxon>
    </lineage>
</organism>
<dbReference type="Proteomes" id="UP000789342">
    <property type="component" value="Unassembled WGS sequence"/>
</dbReference>
<feature type="region of interest" description="Disordered" evidence="1">
    <location>
        <begin position="30"/>
        <end position="49"/>
    </location>
</feature>
<dbReference type="EMBL" id="CAJVPV010000923">
    <property type="protein sequence ID" value="CAG8479662.1"/>
    <property type="molecule type" value="Genomic_DNA"/>
</dbReference>
<dbReference type="AlphaFoldDB" id="A0A9N8W9H2"/>
<gene>
    <name evidence="2" type="ORF">AMORRO_LOCUS2247</name>
</gene>
<accession>A0A9N8W9H2</accession>
<protein>
    <submittedName>
        <fullName evidence="2">6336_t:CDS:1</fullName>
    </submittedName>
</protein>
<dbReference type="OrthoDB" id="2406499at2759"/>
<feature type="region of interest" description="Disordered" evidence="1">
    <location>
        <begin position="96"/>
        <end position="127"/>
    </location>
</feature>
<comment type="caution">
    <text evidence="2">The sequence shown here is derived from an EMBL/GenBank/DDBJ whole genome shotgun (WGS) entry which is preliminary data.</text>
</comment>
<evidence type="ECO:0000256" key="1">
    <source>
        <dbReference type="SAM" id="MobiDB-lite"/>
    </source>
</evidence>
<name>A0A9N8W9H2_9GLOM</name>
<feature type="non-terminal residue" evidence="2">
    <location>
        <position position="1"/>
    </location>
</feature>
<keyword evidence="3" id="KW-1185">Reference proteome</keyword>
<evidence type="ECO:0000313" key="3">
    <source>
        <dbReference type="Proteomes" id="UP000789342"/>
    </source>
</evidence>
<reference evidence="2" key="1">
    <citation type="submission" date="2021-06" db="EMBL/GenBank/DDBJ databases">
        <authorList>
            <person name="Kallberg Y."/>
            <person name="Tangrot J."/>
            <person name="Rosling A."/>
        </authorList>
    </citation>
    <scope>NUCLEOTIDE SEQUENCE</scope>
    <source>
        <strain evidence="2">CL551</strain>
    </source>
</reference>